<dbReference type="PANTHER" id="PTHR33802">
    <property type="entry name" value="SI:CH211-161H7.5-RELATED"/>
    <property type="match status" value="1"/>
</dbReference>
<feature type="transmembrane region" description="Helical" evidence="2">
    <location>
        <begin position="148"/>
        <end position="172"/>
    </location>
</feature>
<feature type="compositionally biased region" description="Low complexity" evidence="1">
    <location>
        <begin position="432"/>
        <end position="448"/>
    </location>
</feature>
<feature type="compositionally biased region" description="Basic residues" evidence="1">
    <location>
        <begin position="359"/>
        <end position="370"/>
    </location>
</feature>
<keyword evidence="2" id="KW-0472">Membrane</keyword>
<sequence>MTFDDSPSVHSAIDKLSARNKQHHSCSKAISLIFALASYILALTWIIGDLFLDSQVFGRTLNHFHSHIIPLSTPKKWIAPLWLTVYGLQTPWLLYAITTLCRRNGCNSDSDYLYKYPRPVSRMQLFTFSLSCWSHLIFLFLIQHQSNLLAIIYLVLGTMALIFCLLTSIIHLHNYERELSTSHLFTDIWSIRILVHNGLSVMLAWQITLVAYSSLYACNRVLLSSSTVSNEINELTLNLISICLIGSMCIIAIFYILIMSCCFSNTMCHVVAGWIFLVLLTIIHCPVSSTVADPSTVTVRIESASANDLNVQDVLTSSSSDEDDELKQQCKKQNIVDRLGHHKLATANRRHTSGLEKNHRTHSLHQKRPNRLSTDANTMYVPLSRPITAISLPAKSPVSDNEWDLDSAQTLVSSSQRRNPSCPSISPITARSKSSSQSPLLQKFSPQQAPSVFTTTSECLGTDFRPLLRRDTQRRSQSLAKTSLVLSDQSSPTTSIVFLTDDILLGSIHALQNERQLCKLSIDYLIDATNMRPDEIARKARVGARLPCQCGHTHSRCTLTLEFDQLCLTTSTSTDLNHLSSSKIRELTRAQLGQLFAVLNRFIYKALQEEKRILIYGFELTQNSPMAVIAIQYLMLSDEQLTLTEAIHSVHRLFPILTKKHQQFPTMEKRFQDYLKQLERKTCPKTVLVGTISGDGSGNTSGSEYRRSLRDLSSEVSEKTTLDNDVTSLTSWTTIPTSIINDSSNQSRHLFTTRSAWDS</sequence>
<dbReference type="Proteomes" id="UP000663825">
    <property type="component" value="Unassembled WGS sequence"/>
</dbReference>
<evidence type="ECO:0000256" key="2">
    <source>
        <dbReference type="SAM" id="Phobius"/>
    </source>
</evidence>
<dbReference type="PANTHER" id="PTHR33802:SF1">
    <property type="entry name" value="XK-RELATED PROTEIN"/>
    <property type="match status" value="1"/>
</dbReference>
<feature type="region of interest" description="Disordered" evidence="1">
    <location>
        <begin position="409"/>
        <end position="449"/>
    </location>
</feature>
<feature type="compositionally biased region" description="Polar residues" evidence="1">
    <location>
        <begin position="409"/>
        <end position="431"/>
    </location>
</feature>
<feature type="transmembrane region" description="Helical" evidence="2">
    <location>
        <begin position="123"/>
        <end position="142"/>
    </location>
</feature>
<dbReference type="Proteomes" id="UP000663865">
    <property type="component" value="Unassembled WGS sequence"/>
</dbReference>
<keyword evidence="2" id="KW-0812">Transmembrane</keyword>
<feature type="transmembrane region" description="Helical" evidence="2">
    <location>
        <begin position="235"/>
        <end position="258"/>
    </location>
</feature>
<evidence type="ECO:0000313" key="4">
    <source>
        <dbReference type="EMBL" id="CAF3475448.1"/>
    </source>
</evidence>
<dbReference type="EMBL" id="CAJNXB010000609">
    <property type="protein sequence ID" value="CAF3076213.1"/>
    <property type="molecule type" value="Genomic_DNA"/>
</dbReference>
<accession>A0A817MCW2</accession>
<organism evidence="3 5">
    <name type="scientific">Rotaria socialis</name>
    <dbReference type="NCBI Taxonomy" id="392032"/>
    <lineage>
        <taxon>Eukaryota</taxon>
        <taxon>Metazoa</taxon>
        <taxon>Spiralia</taxon>
        <taxon>Gnathifera</taxon>
        <taxon>Rotifera</taxon>
        <taxon>Eurotatoria</taxon>
        <taxon>Bdelloidea</taxon>
        <taxon>Philodinida</taxon>
        <taxon>Philodinidae</taxon>
        <taxon>Rotaria</taxon>
    </lineage>
</organism>
<comment type="caution">
    <text evidence="3">The sequence shown here is derived from an EMBL/GenBank/DDBJ whole genome shotgun (WGS) entry which is preliminary data.</text>
</comment>
<evidence type="ECO:0000313" key="3">
    <source>
        <dbReference type="EMBL" id="CAF3076213.1"/>
    </source>
</evidence>
<feature type="transmembrane region" description="Helical" evidence="2">
    <location>
        <begin position="29"/>
        <end position="48"/>
    </location>
</feature>
<dbReference type="InterPro" id="IPR029021">
    <property type="entry name" value="Prot-tyrosine_phosphatase-like"/>
</dbReference>
<name>A0A817MCW2_9BILA</name>
<dbReference type="Gene3D" id="3.90.190.10">
    <property type="entry name" value="Protein tyrosine phosphatase superfamily"/>
    <property type="match status" value="1"/>
</dbReference>
<evidence type="ECO:0000313" key="5">
    <source>
        <dbReference type="Proteomes" id="UP000663825"/>
    </source>
</evidence>
<reference evidence="3" key="1">
    <citation type="submission" date="2021-02" db="EMBL/GenBank/DDBJ databases">
        <authorList>
            <person name="Nowell W R."/>
        </authorList>
    </citation>
    <scope>NUCLEOTIDE SEQUENCE</scope>
</reference>
<dbReference type="OrthoDB" id="2017893at2759"/>
<evidence type="ECO:0000256" key="1">
    <source>
        <dbReference type="SAM" id="MobiDB-lite"/>
    </source>
</evidence>
<feature type="transmembrane region" description="Helical" evidence="2">
    <location>
        <begin position="81"/>
        <end position="102"/>
    </location>
</feature>
<proteinExistence type="predicted"/>
<gene>
    <name evidence="4" type="ORF">KIK155_LOCUS14130</name>
    <name evidence="3" type="ORF">TIS948_LOCUS5379</name>
</gene>
<protein>
    <submittedName>
        <fullName evidence="3">Uncharacterized protein</fullName>
    </submittedName>
</protein>
<feature type="transmembrane region" description="Helical" evidence="2">
    <location>
        <begin position="270"/>
        <end position="292"/>
    </location>
</feature>
<dbReference type="AlphaFoldDB" id="A0A817MCW2"/>
<feature type="transmembrane region" description="Helical" evidence="2">
    <location>
        <begin position="193"/>
        <end position="215"/>
    </location>
</feature>
<feature type="region of interest" description="Disordered" evidence="1">
    <location>
        <begin position="346"/>
        <end position="372"/>
    </location>
</feature>
<keyword evidence="2" id="KW-1133">Transmembrane helix</keyword>
<dbReference type="EMBL" id="CAJNYV010002402">
    <property type="protein sequence ID" value="CAF3475448.1"/>
    <property type="molecule type" value="Genomic_DNA"/>
</dbReference>